<dbReference type="Gene3D" id="3.40.50.2000">
    <property type="entry name" value="Glycogen Phosphorylase B"/>
    <property type="match status" value="2"/>
</dbReference>
<dbReference type="PANTHER" id="PTHR45947:SF3">
    <property type="entry name" value="SULFOQUINOVOSYL TRANSFERASE SQD2"/>
    <property type="match status" value="1"/>
</dbReference>
<dbReference type="AlphaFoldDB" id="A0A842ILK6"/>
<dbReference type="CDD" id="cd03801">
    <property type="entry name" value="GT4_PimA-like"/>
    <property type="match status" value="1"/>
</dbReference>
<reference evidence="3" key="1">
    <citation type="submission" date="2020-08" db="EMBL/GenBank/DDBJ databases">
        <title>Winogradskyella ouciana sp. nov., isolated from the hadal seawater of the Mariana Trench.</title>
        <authorList>
            <person name="He X."/>
        </authorList>
    </citation>
    <scope>NUCLEOTIDE SEQUENCE [LARGE SCALE GENOMIC DNA]</scope>
    <source>
        <strain evidence="3">KCTC 52348</strain>
    </source>
</reference>
<protein>
    <submittedName>
        <fullName evidence="3">Glycosyltransferase family 4 protein</fullName>
    </submittedName>
</protein>
<organism evidence="3 4">
    <name type="scientific">Winogradskyella flava</name>
    <dbReference type="NCBI Taxonomy" id="1884876"/>
    <lineage>
        <taxon>Bacteria</taxon>
        <taxon>Pseudomonadati</taxon>
        <taxon>Bacteroidota</taxon>
        <taxon>Flavobacteriia</taxon>
        <taxon>Flavobacteriales</taxon>
        <taxon>Flavobacteriaceae</taxon>
        <taxon>Winogradskyella</taxon>
    </lineage>
</organism>
<dbReference type="InterPro" id="IPR001296">
    <property type="entry name" value="Glyco_trans_1"/>
</dbReference>
<comment type="caution">
    <text evidence="3">The sequence shown here is derived from an EMBL/GenBank/DDBJ whole genome shotgun (WGS) entry which is preliminary data.</text>
</comment>
<sequence>MKIIVLGTRGIPNVLGGVETHCEQLYPRIAAQGHNITVITRTPYVVDKTKKHHSGVNLKHIYAPKHKSLEAVVHTFLGVLYAAYKRPDILHIHAVGPMLLTPLAKLFGLKVVITNHGPDYDRQKWGKSAKILLKTGERFGTIFANKVIVISNVINSILKKKYNRKDAVLIYNGVIIPKPTADIDYIKSIGVKKDNYLIAVGRFVEEKGFSDLIKAYKAINVPYKLVLVGNADHETTYSKRLKNEAIDAGVILTGFIKGEALHQIFSHAKLFIMPSYHEGLPIALLEAMSYNLNVLVSDIPANLEIALNEKCYFEVGNIESIKSSILKTLETLEKSIDYSKLMNDIYNWNKIAKQTIEVYKTLQS</sequence>
<dbReference type="PANTHER" id="PTHR45947">
    <property type="entry name" value="SULFOQUINOVOSYL TRANSFERASE SQD2"/>
    <property type="match status" value="1"/>
</dbReference>
<dbReference type="InterPro" id="IPR028098">
    <property type="entry name" value="Glyco_trans_4-like_N"/>
</dbReference>
<dbReference type="InterPro" id="IPR050194">
    <property type="entry name" value="Glycosyltransferase_grp1"/>
</dbReference>
<evidence type="ECO:0000313" key="4">
    <source>
        <dbReference type="Proteomes" id="UP000533900"/>
    </source>
</evidence>
<dbReference type="GO" id="GO:0016757">
    <property type="term" value="F:glycosyltransferase activity"/>
    <property type="evidence" value="ECO:0007669"/>
    <property type="project" value="InterPro"/>
</dbReference>
<dbReference type="SUPFAM" id="SSF53756">
    <property type="entry name" value="UDP-Glycosyltransferase/glycogen phosphorylase"/>
    <property type="match status" value="1"/>
</dbReference>
<dbReference type="Pfam" id="PF13439">
    <property type="entry name" value="Glyco_transf_4"/>
    <property type="match status" value="1"/>
</dbReference>
<proteinExistence type="predicted"/>
<evidence type="ECO:0000313" key="3">
    <source>
        <dbReference type="EMBL" id="MBC2843850.1"/>
    </source>
</evidence>
<feature type="domain" description="Glycosyltransferase subfamily 4-like N-terminal" evidence="2">
    <location>
        <begin position="16"/>
        <end position="174"/>
    </location>
</feature>
<evidence type="ECO:0000259" key="1">
    <source>
        <dbReference type="Pfam" id="PF00534"/>
    </source>
</evidence>
<feature type="domain" description="Glycosyl transferase family 1" evidence="1">
    <location>
        <begin position="191"/>
        <end position="332"/>
    </location>
</feature>
<accession>A0A842ILK6</accession>
<dbReference type="Proteomes" id="UP000533900">
    <property type="component" value="Unassembled WGS sequence"/>
</dbReference>
<dbReference type="Pfam" id="PF00534">
    <property type="entry name" value="Glycos_transf_1"/>
    <property type="match status" value="1"/>
</dbReference>
<keyword evidence="3" id="KW-0808">Transferase</keyword>
<keyword evidence="4" id="KW-1185">Reference proteome</keyword>
<evidence type="ECO:0000259" key="2">
    <source>
        <dbReference type="Pfam" id="PF13439"/>
    </source>
</evidence>
<dbReference type="EMBL" id="JACLCP010000001">
    <property type="protein sequence ID" value="MBC2843850.1"/>
    <property type="molecule type" value="Genomic_DNA"/>
</dbReference>
<name>A0A842ILK6_9FLAO</name>
<dbReference type="RefSeq" id="WP_185787560.1">
    <property type="nucleotide sequence ID" value="NZ_JACLCP010000001.1"/>
</dbReference>
<gene>
    <name evidence="3" type="ORF">H7F21_02005</name>
</gene>